<dbReference type="AlphaFoldDB" id="A0A7K1J2S9"/>
<dbReference type="Proteomes" id="UP000487882">
    <property type="component" value="Unassembled WGS sequence"/>
</dbReference>
<organism evidence="1 2">
    <name type="scientific">Bifidobacterium canis</name>
    <dbReference type="NCBI Taxonomy" id="2610880"/>
    <lineage>
        <taxon>Bacteria</taxon>
        <taxon>Bacillati</taxon>
        <taxon>Actinomycetota</taxon>
        <taxon>Actinomycetes</taxon>
        <taxon>Bifidobacteriales</taxon>
        <taxon>Bifidobacteriaceae</taxon>
        <taxon>Bifidobacterium</taxon>
    </lineage>
</organism>
<gene>
    <name evidence="1" type="ORF">GSD1FS_0154</name>
</gene>
<evidence type="ECO:0000313" key="1">
    <source>
        <dbReference type="EMBL" id="MUH58860.1"/>
    </source>
</evidence>
<sequence>MTVFLLLVCWWSSENILVITIQEASMILKVMMIRLRNGYVRL</sequence>
<proteinExistence type="predicted"/>
<accession>A0A7K1J2S9</accession>
<protein>
    <submittedName>
        <fullName evidence="1">Uncharacterized protein</fullName>
    </submittedName>
</protein>
<comment type="caution">
    <text evidence="1">The sequence shown here is derived from an EMBL/GenBank/DDBJ whole genome shotgun (WGS) entry which is preliminary data.</text>
</comment>
<reference evidence="1 2" key="1">
    <citation type="submission" date="2019-09" db="EMBL/GenBank/DDBJ databases">
        <title>Bifidobacterium canis sp. nov., isolated from the digestive tract of German Shepherd dog puppy.</title>
        <authorList>
            <person name="Bunesova V."/>
        </authorList>
    </citation>
    <scope>NUCLEOTIDE SEQUENCE [LARGE SCALE GENOMIC DNA]</scope>
    <source>
        <strain evidence="1 2">GSD1FS</strain>
    </source>
</reference>
<keyword evidence="2" id="KW-1185">Reference proteome</keyword>
<name>A0A7K1J2S9_9BIFI</name>
<dbReference type="EMBL" id="WNLP01000001">
    <property type="protein sequence ID" value="MUH58860.1"/>
    <property type="molecule type" value="Genomic_DNA"/>
</dbReference>
<evidence type="ECO:0000313" key="2">
    <source>
        <dbReference type="Proteomes" id="UP000487882"/>
    </source>
</evidence>